<dbReference type="PROSITE" id="PS00676">
    <property type="entry name" value="SIGMA54_INTERACT_2"/>
    <property type="match status" value="1"/>
</dbReference>
<dbReference type="SMART" id="SM00382">
    <property type="entry name" value="AAA"/>
    <property type="match status" value="1"/>
</dbReference>
<dbReference type="GO" id="GO:0000160">
    <property type="term" value="P:phosphorelay signal transduction system"/>
    <property type="evidence" value="ECO:0007669"/>
    <property type="project" value="InterPro"/>
</dbReference>
<protein>
    <submittedName>
        <fullName evidence="9">Sigma-54-dependent Fis family transcriptional regulator</fullName>
    </submittedName>
</protein>
<dbReference type="CDD" id="cd00156">
    <property type="entry name" value="REC"/>
    <property type="match status" value="1"/>
</dbReference>
<dbReference type="Pfam" id="PF00158">
    <property type="entry name" value="Sigma54_activat"/>
    <property type="match status" value="1"/>
</dbReference>
<dbReference type="InterPro" id="IPR058031">
    <property type="entry name" value="AAA_lid_NorR"/>
</dbReference>
<evidence type="ECO:0000256" key="5">
    <source>
        <dbReference type="ARBA" id="ARBA00023163"/>
    </source>
</evidence>
<name>A0A7C5AK36_9BACT</name>
<keyword evidence="6" id="KW-0597">Phosphoprotein</keyword>
<dbReference type="Gene3D" id="1.10.10.60">
    <property type="entry name" value="Homeodomain-like"/>
    <property type="match status" value="1"/>
</dbReference>
<dbReference type="Gene3D" id="3.40.50.2300">
    <property type="match status" value="1"/>
</dbReference>
<proteinExistence type="predicted"/>
<feature type="domain" description="Response regulatory" evidence="8">
    <location>
        <begin position="3"/>
        <end position="117"/>
    </location>
</feature>
<dbReference type="GO" id="GO:0006355">
    <property type="term" value="P:regulation of DNA-templated transcription"/>
    <property type="evidence" value="ECO:0007669"/>
    <property type="project" value="InterPro"/>
</dbReference>
<dbReference type="GO" id="GO:0003677">
    <property type="term" value="F:DNA binding"/>
    <property type="evidence" value="ECO:0007669"/>
    <property type="project" value="UniProtKB-KW"/>
</dbReference>
<evidence type="ECO:0000259" key="8">
    <source>
        <dbReference type="PROSITE" id="PS50110"/>
    </source>
</evidence>
<comment type="caution">
    <text evidence="9">The sequence shown here is derived from an EMBL/GenBank/DDBJ whole genome shotgun (WGS) entry which is preliminary data.</text>
</comment>
<dbReference type="PROSITE" id="PS00675">
    <property type="entry name" value="SIGMA54_INTERACT_1"/>
    <property type="match status" value="1"/>
</dbReference>
<keyword evidence="2" id="KW-0067">ATP-binding</keyword>
<organism evidence="9">
    <name type="scientific">Desulfobacca acetoxidans</name>
    <dbReference type="NCBI Taxonomy" id="60893"/>
    <lineage>
        <taxon>Bacteria</taxon>
        <taxon>Pseudomonadati</taxon>
        <taxon>Thermodesulfobacteriota</taxon>
        <taxon>Desulfobaccia</taxon>
        <taxon>Desulfobaccales</taxon>
        <taxon>Desulfobaccaceae</taxon>
        <taxon>Desulfobacca</taxon>
    </lineage>
</organism>
<reference evidence="9" key="1">
    <citation type="journal article" date="2020" name="mSystems">
        <title>Genome- and Community-Level Interaction Insights into Carbon Utilization and Element Cycling Functions of Hydrothermarchaeota in Hydrothermal Sediment.</title>
        <authorList>
            <person name="Zhou Z."/>
            <person name="Liu Y."/>
            <person name="Xu W."/>
            <person name="Pan J."/>
            <person name="Luo Z.H."/>
            <person name="Li M."/>
        </authorList>
    </citation>
    <scope>NUCLEOTIDE SEQUENCE [LARGE SCALE GENOMIC DNA]</scope>
    <source>
        <strain evidence="9">SpSt-853</strain>
    </source>
</reference>
<dbReference type="GO" id="GO:0005524">
    <property type="term" value="F:ATP binding"/>
    <property type="evidence" value="ECO:0007669"/>
    <property type="project" value="UniProtKB-KW"/>
</dbReference>
<dbReference type="InterPro" id="IPR027417">
    <property type="entry name" value="P-loop_NTPase"/>
</dbReference>
<dbReference type="Pfam" id="PF00072">
    <property type="entry name" value="Response_reg"/>
    <property type="match status" value="1"/>
</dbReference>
<dbReference type="PANTHER" id="PTHR32071">
    <property type="entry name" value="TRANSCRIPTIONAL REGULATORY PROTEIN"/>
    <property type="match status" value="1"/>
</dbReference>
<dbReference type="InterPro" id="IPR025943">
    <property type="entry name" value="Sigma_54_int_dom_ATP-bd_2"/>
</dbReference>
<dbReference type="SUPFAM" id="SSF46689">
    <property type="entry name" value="Homeodomain-like"/>
    <property type="match status" value="1"/>
</dbReference>
<dbReference type="Pfam" id="PF25601">
    <property type="entry name" value="AAA_lid_14"/>
    <property type="match status" value="1"/>
</dbReference>
<evidence type="ECO:0000256" key="1">
    <source>
        <dbReference type="ARBA" id="ARBA00022741"/>
    </source>
</evidence>
<dbReference type="InterPro" id="IPR001789">
    <property type="entry name" value="Sig_transdc_resp-reg_receiver"/>
</dbReference>
<dbReference type="FunFam" id="3.40.50.300:FF:000006">
    <property type="entry name" value="DNA-binding transcriptional regulator NtrC"/>
    <property type="match status" value="1"/>
</dbReference>
<dbReference type="AlphaFoldDB" id="A0A7C5AK36"/>
<evidence type="ECO:0000256" key="4">
    <source>
        <dbReference type="ARBA" id="ARBA00023125"/>
    </source>
</evidence>
<keyword evidence="4" id="KW-0238">DNA-binding</keyword>
<dbReference type="PROSITE" id="PS00688">
    <property type="entry name" value="SIGMA54_INTERACT_3"/>
    <property type="match status" value="1"/>
</dbReference>
<keyword evidence="3" id="KW-0805">Transcription regulation</keyword>
<feature type="domain" description="Sigma-54 factor interaction" evidence="7">
    <location>
        <begin position="137"/>
        <end position="366"/>
    </location>
</feature>
<accession>A0A7C5AK36</accession>
<evidence type="ECO:0000313" key="9">
    <source>
        <dbReference type="EMBL" id="HGZ10594.1"/>
    </source>
</evidence>
<evidence type="ECO:0000256" key="2">
    <source>
        <dbReference type="ARBA" id="ARBA00022840"/>
    </source>
</evidence>
<dbReference type="PROSITE" id="PS50110">
    <property type="entry name" value="RESPONSE_REGULATORY"/>
    <property type="match status" value="1"/>
</dbReference>
<keyword evidence="5" id="KW-0804">Transcription</keyword>
<evidence type="ECO:0000256" key="3">
    <source>
        <dbReference type="ARBA" id="ARBA00023015"/>
    </source>
</evidence>
<dbReference type="SMART" id="SM00448">
    <property type="entry name" value="REC"/>
    <property type="match status" value="1"/>
</dbReference>
<dbReference type="InterPro" id="IPR011006">
    <property type="entry name" value="CheY-like_superfamily"/>
</dbReference>
<dbReference type="EMBL" id="DTKJ01000001">
    <property type="protein sequence ID" value="HGZ10594.1"/>
    <property type="molecule type" value="Genomic_DNA"/>
</dbReference>
<gene>
    <name evidence="9" type="ORF">ENW48_00045</name>
</gene>
<dbReference type="InterPro" id="IPR025662">
    <property type="entry name" value="Sigma_54_int_dom_ATP-bd_1"/>
</dbReference>
<dbReference type="InterPro" id="IPR003593">
    <property type="entry name" value="AAA+_ATPase"/>
</dbReference>
<evidence type="ECO:0000256" key="6">
    <source>
        <dbReference type="PROSITE-ProRule" id="PRU00169"/>
    </source>
</evidence>
<sequence length="474" mass="52701">MAKVLIIDDDEMFCEMLSDMIRDMGHEVKYTHSLGEGVKEALSGAYDVAFLDVRMPDGSGLNALPRIRESADPPEVIIITGAGDPDGAELAIVNGAWDYIEKQSSIKRMILPLVRALQYREEKKAKKPLMALKLDGIVGQNPKMRSCYDLLAQAADSEANVLIYGETGTGKELFARAIHANSRRRNREFVVVDCAALPESLVESALFGYEKGAFTGADKSQTGLIKQADGGTLFLDEVGELPLTMQKAFLRVLQERRFRPLGARQEVESNFRLVAATNRDLDRAVAEGTFRRDLLFRLRALTINLPPLREHLDDIKELVLYHTGRLCEAYGIPQKGFAPEFFDCLMAYDWPGNVRELVNTLDRALAEARHEPTLFPSHLPSYIRVKAVRHAVGGESAGVPASLGLSAPGAPLPRLREVREAAIAQAEKQYLEELLAIAKNDLKEACRISALSQPRLYALLKKHRIRRPRTMGKQ</sequence>
<dbReference type="SUPFAM" id="SSF52172">
    <property type="entry name" value="CheY-like"/>
    <property type="match status" value="1"/>
</dbReference>
<dbReference type="CDD" id="cd00009">
    <property type="entry name" value="AAA"/>
    <property type="match status" value="1"/>
</dbReference>
<dbReference type="Gene3D" id="1.10.8.60">
    <property type="match status" value="1"/>
</dbReference>
<dbReference type="PANTHER" id="PTHR32071:SF113">
    <property type="entry name" value="ALGINATE BIOSYNTHESIS TRANSCRIPTIONAL REGULATORY PROTEIN ALGB"/>
    <property type="match status" value="1"/>
</dbReference>
<dbReference type="InterPro" id="IPR002078">
    <property type="entry name" value="Sigma_54_int"/>
</dbReference>
<keyword evidence="1" id="KW-0547">Nucleotide-binding</keyword>
<dbReference type="SUPFAM" id="SSF52540">
    <property type="entry name" value="P-loop containing nucleoside triphosphate hydrolases"/>
    <property type="match status" value="1"/>
</dbReference>
<dbReference type="InterPro" id="IPR009057">
    <property type="entry name" value="Homeodomain-like_sf"/>
</dbReference>
<feature type="modified residue" description="4-aspartylphosphate" evidence="6">
    <location>
        <position position="52"/>
    </location>
</feature>
<dbReference type="Gene3D" id="3.40.50.300">
    <property type="entry name" value="P-loop containing nucleotide triphosphate hydrolases"/>
    <property type="match status" value="1"/>
</dbReference>
<evidence type="ECO:0000259" key="7">
    <source>
        <dbReference type="PROSITE" id="PS50045"/>
    </source>
</evidence>
<dbReference type="PROSITE" id="PS50045">
    <property type="entry name" value="SIGMA54_INTERACT_4"/>
    <property type="match status" value="1"/>
</dbReference>
<dbReference type="InterPro" id="IPR025944">
    <property type="entry name" value="Sigma_54_int_dom_CS"/>
</dbReference>